<evidence type="ECO:0000313" key="2">
    <source>
        <dbReference type="EMBL" id="EAY13796.1"/>
    </source>
</evidence>
<sequence>MENFDLSSLIRESLVFPELKPISDTTQKKLDYDRYLSETSPDYSIIYDKKENKLKIAKISNKNVNIIKGLSIKIENLAILEDFLISFSEKNFYFSEIPELLSTELPFSEDNAYKSEFTRLEKIISTPSTPGFIYYLVKDNNILYKQKVNPFEPPIEVFSDVSSFSATDNQIIISQLDGIHVYEFNDTELTQNTIIPVIDPIFISGGKTTYSVITNYSFTTYNSIGDIVSQNSSIPTHICEHSCSNTYYYGNRIIFTEPYEGEMNKIALAGGIVGNNFYFWSKNLEFGCDSIPSTKIHCPITIKHDQPRTTKQNNKNAPKQQNQQNQKNSPQKQQPRPQEPINKKKKTGKKKEQPEEPKTFPVSQKLLIFTVPDGSISKKILNSAILQGDEPECFIPVPCLKLNLFVIKSIHSDEDVINKMRSVKRIQSVRSVQMRESPKDFFIIAFNDPPIHEAAVKKISEIFGLEIKPILNVFHCIPDPKKETSKYCFSFLDNLDVEGKVIKLYKTFQDVPVVFSNNLDKNIIDKIKEQYPSVFSQFVNKYTFKPNNALIFNTVEAANELCENNFAKINNKTVNFIRFTPVMWTEKSLHVCVSGNISEEELFRELHQNNQNVVHVFKDNGKNVVVYLTPEAAKQGRNEFSQSRKIKNKSITIIN</sequence>
<name>A2E0Q1_TRIV3</name>
<reference evidence="2" key="1">
    <citation type="submission" date="2006-10" db="EMBL/GenBank/DDBJ databases">
        <authorList>
            <person name="Amadeo P."/>
            <person name="Zhao Q."/>
            <person name="Wortman J."/>
            <person name="Fraser-Liggett C."/>
            <person name="Carlton J."/>
        </authorList>
    </citation>
    <scope>NUCLEOTIDE SEQUENCE</scope>
    <source>
        <strain evidence="2">G3</strain>
    </source>
</reference>
<dbReference type="Proteomes" id="UP000001542">
    <property type="component" value="Unassembled WGS sequence"/>
</dbReference>
<dbReference type="EMBL" id="DS113280">
    <property type="protein sequence ID" value="EAY13796.1"/>
    <property type="molecule type" value="Genomic_DNA"/>
</dbReference>
<dbReference type="RefSeq" id="XP_001326019.1">
    <property type="nucleotide sequence ID" value="XM_001325984.1"/>
</dbReference>
<proteinExistence type="predicted"/>
<dbReference type="InParanoid" id="A2E0Q1"/>
<reference evidence="2" key="2">
    <citation type="journal article" date="2007" name="Science">
        <title>Draft genome sequence of the sexually transmitted pathogen Trichomonas vaginalis.</title>
        <authorList>
            <person name="Carlton J.M."/>
            <person name="Hirt R.P."/>
            <person name="Silva J.C."/>
            <person name="Delcher A.L."/>
            <person name="Schatz M."/>
            <person name="Zhao Q."/>
            <person name="Wortman J.R."/>
            <person name="Bidwell S.L."/>
            <person name="Alsmark U.C.M."/>
            <person name="Besteiro S."/>
            <person name="Sicheritz-Ponten T."/>
            <person name="Noel C.J."/>
            <person name="Dacks J.B."/>
            <person name="Foster P.G."/>
            <person name="Simillion C."/>
            <person name="Van de Peer Y."/>
            <person name="Miranda-Saavedra D."/>
            <person name="Barton G.J."/>
            <person name="Westrop G.D."/>
            <person name="Mueller S."/>
            <person name="Dessi D."/>
            <person name="Fiori P.L."/>
            <person name="Ren Q."/>
            <person name="Paulsen I."/>
            <person name="Zhang H."/>
            <person name="Bastida-Corcuera F.D."/>
            <person name="Simoes-Barbosa A."/>
            <person name="Brown M.T."/>
            <person name="Hayes R.D."/>
            <person name="Mukherjee M."/>
            <person name="Okumura C.Y."/>
            <person name="Schneider R."/>
            <person name="Smith A.J."/>
            <person name="Vanacova S."/>
            <person name="Villalvazo M."/>
            <person name="Haas B.J."/>
            <person name="Pertea M."/>
            <person name="Feldblyum T.V."/>
            <person name="Utterback T.R."/>
            <person name="Shu C.L."/>
            <person name="Osoegawa K."/>
            <person name="de Jong P.J."/>
            <person name="Hrdy I."/>
            <person name="Horvathova L."/>
            <person name="Zubacova Z."/>
            <person name="Dolezal P."/>
            <person name="Malik S.B."/>
            <person name="Logsdon J.M. Jr."/>
            <person name="Henze K."/>
            <person name="Gupta A."/>
            <person name="Wang C.C."/>
            <person name="Dunne R.L."/>
            <person name="Upcroft J.A."/>
            <person name="Upcroft P."/>
            <person name="White O."/>
            <person name="Salzberg S.L."/>
            <person name="Tang P."/>
            <person name="Chiu C.-H."/>
            <person name="Lee Y.-S."/>
            <person name="Embley T.M."/>
            <person name="Coombs G.H."/>
            <person name="Mottram J.C."/>
            <person name="Tachezy J."/>
            <person name="Fraser-Liggett C.M."/>
            <person name="Johnson P.J."/>
        </authorList>
    </citation>
    <scope>NUCLEOTIDE SEQUENCE [LARGE SCALE GENOMIC DNA]</scope>
    <source>
        <strain evidence="2">G3</strain>
    </source>
</reference>
<feature type="region of interest" description="Disordered" evidence="1">
    <location>
        <begin position="305"/>
        <end position="359"/>
    </location>
</feature>
<accession>A2E0Q1</accession>
<gene>
    <name evidence="2" type="ORF">TVAG_468120</name>
</gene>
<keyword evidence="3" id="KW-1185">Reference proteome</keyword>
<dbReference type="AlphaFoldDB" id="A2E0Q1"/>
<dbReference type="GO" id="GO:0034605">
    <property type="term" value="P:cellular response to heat"/>
    <property type="evidence" value="ECO:0000318"/>
    <property type="project" value="GO_Central"/>
</dbReference>
<protein>
    <submittedName>
        <fullName evidence="2">Uncharacterized protein</fullName>
    </submittedName>
</protein>
<feature type="compositionally biased region" description="Low complexity" evidence="1">
    <location>
        <begin position="311"/>
        <end position="340"/>
    </location>
</feature>
<dbReference type="KEGG" id="tva:4771781"/>
<organism evidence="2 3">
    <name type="scientific">Trichomonas vaginalis (strain ATCC PRA-98 / G3)</name>
    <dbReference type="NCBI Taxonomy" id="412133"/>
    <lineage>
        <taxon>Eukaryota</taxon>
        <taxon>Metamonada</taxon>
        <taxon>Parabasalia</taxon>
        <taxon>Trichomonadida</taxon>
        <taxon>Trichomonadidae</taxon>
        <taxon>Trichomonas</taxon>
    </lineage>
</organism>
<evidence type="ECO:0000313" key="3">
    <source>
        <dbReference type="Proteomes" id="UP000001542"/>
    </source>
</evidence>
<dbReference type="VEuPathDB" id="TrichDB:TVAG_468120"/>
<dbReference type="VEuPathDB" id="TrichDB:TVAGG3_0073680"/>
<evidence type="ECO:0000256" key="1">
    <source>
        <dbReference type="SAM" id="MobiDB-lite"/>
    </source>
</evidence>